<reference evidence="5" key="1">
    <citation type="journal article" date="2014" name="Int. J. Syst. Evol. Microbiol.">
        <title>Complete genome sequence of Corynebacterium casei LMG S-19264T (=DSM 44701T), isolated from a smear-ripened cheese.</title>
        <authorList>
            <consortium name="US DOE Joint Genome Institute (JGI-PGF)"/>
            <person name="Walter F."/>
            <person name="Albersmeier A."/>
            <person name="Kalinowski J."/>
            <person name="Ruckert C."/>
        </authorList>
    </citation>
    <scope>NUCLEOTIDE SEQUENCE</scope>
    <source>
        <strain evidence="5">CGMCC 4.5737</strain>
    </source>
</reference>
<dbReference type="GO" id="GO:0003677">
    <property type="term" value="F:DNA binding"/>
    <property type="evidence" value="ECO:0007669"/>
    <property type="project" value="UniProtKB-KW"/>
</dbReference>
<sequence length="193" mass="21332">MARKIRVELVDDLDGSEATETVRFGLDGVVYEIDLSAVNAERLHAVLAAFIPHARRMTGKLGRLAQSGTRPAVMDHEQKRVIREWARKEGLKVSDRGRISSEVMEAWTAARPGHRVRELPKSAPGRATENRRPTLRVVAPVEKEAPVGSEATRSHVPVEPKRPRRRPAAVPVPVFSAAEPAPKPMRKPRSAKA</sequence>
<dbReference type="Pfam" id="PF23359">
    <property type="entry name" value="Lsr2_DNA-bd"/>
    <property type="match status" value="1"/>
</dbReference>
<gene>
    <name evidence="5" type="ORF">GCM10012275_15370</name>
</gene>
<evidence type="ECO:0008006" key="7">
    <source>
        <dbReference type="Google" id="ProtNLM"/>
    </source>
</evidence>
<organism evidence="5 6">
    <name type="scientific">Longimycelium tulufanense</name>
    <dbReference type="NCBI Taxonomy" id="907463"/>
    <lineage>
        <taxon>Bacteria</taxon>
        <taxon>Bacillati</taxon>
        <taxon>Actinomycetota</taxon>
        <taxon>Actinomycetes</taxon>
        <taxon>Pseudonocardiales</taxon>
        <taxon>Pseudonocardiaceae</taxon>
        <taxon>Longimycelium</taxon>
    </lineage>
</organism>
<feature type="region of interest" description="Disordered" evidence="2">
    <location>
        <begin position="118"/>
        <end position="193"/>
    </location>
</feature>
<accession>A0A8J3CBN6</accession>
<dbReference type="Proteomes" id="UP000637578">
    <property type="component" value="Unassembled WGS sequence"/>
</dbReference>
<feature type="domain" description="Lsr2 dimerization" evidence="3">
    <location>
        <begin position="1"/>
        <end position="57"/>
    </location>
</feature>
<dbReference type="InterPro" id="IPR036625">
    <property type="entry name" value="E3-bd_dom_sf"/>
</dbReference>
<evidence type="ECO:0000256" key="1">
    <source>
        <dbReference type="ARBA" id="ARBA00023125"/>
    </source>
</evidence>
<evidence type="ECO:0000259" key="3">
    <source>
        <dbReference type="Pfam" id="PF11774"/>
    </source>
</evidence>
<feature type="domain" description="Lsr2 DNA-binding" evidence="4">
    <location>
        <begin position="75"/>
        <end position="110"/>
    </location>
</feature>
<protein>
    <recommendedName>
        <fullName evidence="7">Lsr2 protein</fullName>
    </recommendedName>
</protein>
<proteinExistence type="predicted"/>
<dbReference type="Pfam" id="PF11774">
    <property type="entry name" value="Lsr2"/>
    <property type="match status" value="1"/>
</dbReference>
<feature type="compositionally biased region" description="Basic and acidic residues" evidence="2">
    <location>
        <begin position="152"/>
        <end position="161"/>
    </location>
</feature>
<evidence type="ECO:0000259" key="4">
    <source>
        <dbReference type="Pfam" id="PF23359"/>
    </source>
</evidence>
<dbReference type="Gene3D" id="4.10.320.10">
    <property type="entry name" value="E3-binding domain"/>
    <property type="match status" value="1"/>
</dbReference>
<evidence type="ECO:0000313" key="6">
    <source>
        <dbReference type="Proteomes" id="UP000637578"/>
    </source>
</evidence>
<keyword evidence="6" id="KW-1185">Reference proteome</keyword>
<dbReference type="InterPro" id="IPR024412">
    <property type="entry name" value="Lsr2_dim_dom"/>
</dbReference>
<dbReference type="AlphaFoldDB" id="A0A8J3CBN6"/>
<dbReference type="GO" id="GO:0016746">
    <property type="term" value="F:acyltransferase activity"/>
    <property type="evidence" value="ECO:0007669"/>
    <property type="project" value="InterPro"/>
</dbReference>
<feature type="compositionally biased region" description="Low complexity" evidence="2">
    <location>
        <begin position="168"/>
        <end position="180"/>
    </location>
</feature>
<name>A0A8J3CBN6_9PSEU</name>
<evidence type="ECO:0000313" key="5">
    <source>
        <dbReference type="EMBL" id="GGM45258.1"/>
    </source>
</evidence>
<comment type="caution">
    <text evidence="5">The sequence shown here is derived from an EMBL/GenBank/DDBJ whole genome shotgun (WGS) entry which is preliminary data.</text>
</comment>
<dbReference type="InterPro" id="IPR042261">
    <property type="entry name" value="Lsr2-like_dimerization"/>
</dbReference>
<dbReference type="InterPro" id="IPR055370">
    <property type="entry name" value="Lsr2_DNA-bd"/>
</dbReference>
<dbReference type="EMBL" id="BMMK01000004">
    <property type="protein sequence ID" value="GGM45258.1"/>
    <property type="molecule type" value="Genomic_DNA"/>
</dbReference>
<evidence type="ECO:0000256" key="2">
    <source>
        <dbReference type="SAM" id="MobiDB-lite"/>
    </source>
</evidence>
<dbReference type="Gene3D" id="3.30.60.230">
    <property type="entry name" value="Lsr2, dimerization domain"/>
    <property type="match status" value="1"/>
</dbReference>
<keyword evidence="1" id="KW-0238">DNA-binding</keyword>
<reference evidence="5" key="2">
    <citation type="submission" date="2020-09" db="EMBL/GenBank/DDBJ databases">
        <authorList>
            <person name="Sun Q."/>
            <person name="Zhou Y."/>
        </authorList>
    </citation>
    <scope>NUCLEOTIDE SEQUENCE</scope>
    <source>
        <strain evidence="5">CGMCC 4.5737</strain>
    </source>
</reference>
<feature type="compositionally biased region" description="Basic residues" evidence="2">
    <location>
        <begin position="184"/>
        <end position="193"/>
    </location>
</feature>